<proteinExistence type="predicted"/>
<comment type="caution">
    <text evidence="1">The sequence shown here is derived from an EMBL/GenBank/DDBJ whole genome shotgun (WGS) entry which is preliminary data.</text>
</comment>
<dbReference type="Proteomes" id="UP000660554">
    <property type="component" value="Unassembled WGS sequence"/>
</dbReference>
<name>A0ABQ3NPL8_STRVG</name>
<reference evidence="2" key="1">
    <citation type="submission" date="2020-09" db="EMBL/GenBank/DDBJ databases">
        <title>Whole genome shotgun sequence of Streptomyces cinnamonensis NBRC 15873.</title>
        <authorList>
            <person name="Komaki H."/>
            <person name="Tamura T."/>
        </authorList>
    </citation>
    <scope>NUCLEOTIDE SEQUENCE [LARGE SCALE GENOMIC DNA]</scope>
    <source>
        <strain evidence="2">NBRC 15873</strain>
    </source>
</reference>
<keyword evidence="2" id="KW-1185">Reference proteome</keyword>
<evidence type="ECO:0000313" key="2">
    <source>
        <dbReference type="Proteomes" id="UP000660554"/>
    </source>
</evidence>
<sequence length="102" mass="11430">MEYVLGRPLSQAWPPGALAPGSRVRVVRARDWDGPWQFEFTGVIDPMGAPEPNLHAQALDGELMYWVTFDAPQRDSCGDGPYRKAQIWDRYLRAETGGPDTP</sequence>
<dbReference type="EMBL" id="BNDV01000008">
    <property type="protein sequence ID" value="GHI14715.1"/>
    <property type="molecule type" value="Genomic_DNA"/>
</dbReference>
<accession>A0ABQ3NPL8</accession>
<evidence type="ECO:0000313" key="1">
    <source>
        <dbReference type="EMBL" id="GHI14715.1"/>
    </source>
</evidence>
<protein>
    <recommendedName>
        <fullName evidence="3">Ferrous iron transport protein A</fullName>
    </recommendedName>
</protein>
<organism evidence="1 2">
    <name type="scientific">Streptomyces virginiae</name>
    <name type="common">Streptomyces cinnamonensis</name>
    <dbReference type="NCBI Taxonomy" id="1961"/>
    <lineage>
        <taxon>Bacteria</taxon>
        <taxon>Bacillati</taxon>
        <taxon>Actinomycetota</taxon>
        <taxon>Actinomycetes</taxon>
        <taxon>Kitasatosporales</taxon>
        <taxon>Streptomycetaceae</taxon>
        <taxon>Streptomyces</taxon>
    </lineage>
</organism>
<evidence type="ECO:0008006" key="3">
    <source>
        <dbReference type="Google" id="ProtNLM"/>
    </source>
</evidence>
<gene>
    <name evidence="1" type="ORF">Scinn_41780</name>
</gene>